<evidence type="ECO:0000256" key="2">
    <source>
        <dbReference type="SAM" id="MobiDB-lite"/>
    </source>
</evidence>
<evidence type="ECO:0000259" key="3">
    <source>
        <dbReference type="SMART" id="SM00903"/>
    </source>
</evidence>
<dbReference type="AlphaFoldDB" id="Q6A674"/>
<gene>
    <name evidence="4" type="ordered locus">PPA2025</name>
</gene>
<dbReference type="Gene3D" id="2.30.110.10">
    <property type="entry name" value="Electron Transport, Fmn-binding Protein, Chain A"/>
    <property type="match status" value="1"/>
</dbReference>
<dbReference type="InterPro" id="IPR012349">
    <property type="entry name" value="Split_barrel_FMN-bd"/>
</dbReference>
<organism evidence="4 5">
    <name type="scientific">Cutibacterium acnes (strain DSM 16379 / KPA171202)</name>
    <name type="common">Propionibacterium acnes</name>
    <dbReference type="NCBI Taxonomy" id="267747"/>
    <lineage>
        <taxon>Bacteria</taxon>
        <taxon>Bacillati</taxon>
        <taxon>Actinomycetota</taxon>
        <taxon>Actinomycetes</taxon>
        <taxon>Propionibacteriales</taxon>
        <taxon>Propionibacteriaceae</taxon>
        <taxon>Cutibacterium</taxon>
    </lineage>
</organism>
<dbReference type="GO" id="GO:0010181">
    <property type="term" value="F:FMN binding"/>
    <property type="evidence" value="ECO:0007669"/>
    <property type="project" value="InterPro"/>
</dbReference>
<dbReference type="GO" id="GO:0042602">
    <property type="term" value="F:riboflavin reductase (NADPH) activity"/>
    <property type="evidence" value="ECO:0007669"/>
    <property type="project" value="TreeGrafter"/>
</dbReference>
<name>Q6A674_CUTAK</name>
<dbReference type="Proteomes" id="UP000000603">
    <property type="component" value="Chromosome"/>
</dbReference>
<dbReference type="InterPro" id="IPR050268">
    <property type="entry name" value="NADH-dep_flavin_reductase"/>
</dbReference>
<dbReference type="SUPFAM" id="SSF50475">
    <property type="entry name" value="FMN-binding split barrel"/>
    <property type="match status" value="1"/>
</dbReference>
<sequence length="222" mass="23432">MDEWACHGRHRVDRRGSSLGSQRGSRRRDGHGCMILEGSFLATIVKMSDKLKRVTTPNPAPTSAHELANDLATAFRGYPAGVAILTTMGAAGPEGLTVSSLASVSVVPAVVSVSLGNGSTTLATLTEESRVIVHMLDADRADLADDFAVPGADHFAGTEWAPSAEGAPRLEMQGPILHGFVQSMTDTGSATLIAVTIDRIEAGNCHAPGLVRMAREWHEIPR</sequence>
<evidence type="ECO:0000313" key="4">
    <source>
        <dbReference type="EMBL" id="AAT83739.1"/>
    </source>
</evidence>
<protein>
    <recommendedName>
        <fullName evidence="3">Flavin reductase like domain-containing protein</fullName>
    </recommendedName>
</protein>
<proteinExistence type="predicted"/>
<feature type="region of interest" description="Disordered" evidence="2">
    <location>
        <begin position="1"/>
        <end position="30"/>
    </location>
</feature>
<accession>Q6A674</accession>
<keyword evidence="1" id="KW-0560">Oxidoreductase</keyword>
<dbReference type="SMART" id="SM00903">
    <property type="entry name" value="Flavin_Reduct"/>
    <property type="match status" value="1"/>
</dbReference>
<dbReference type="PANTHER" id="PTHR30466">
    <property type="entry name" value="FLAVIN REDUCTASE"/>
    <property type="match status" value="1"/>
</dbReference>
<dbReference type="Pfam" id="PF01613">
    <property type="entry name" value="Flavin_Reduct"/>
    <property type="match status" value="1"/>
</dbReference>
<evidence type="ECO:0000256" key="1">
    <source>
        <dbReference type="ARBA" id="ARBA00023002"/>
    </source>
</evidence>
<dbReference type="InterPro" id="IPR002563">
    <property type="entry name" value="Flavin_Rdtase-like_dom"/>
</dbReference>
<dbReference type="eggNOG" id="COG1853">
    <property type="taxonomic scope" value="Bacteria"/>
</dbReference>
<dbReference type="EMBL" id="AE017283">
    <property type="protein sequence ID" value="AAT83739.1"/>
    <property type="molecule type" value="Genomic_DNA"/>
</dbReference>
<dbReference type="HOGENOM" id="CLU_059021_6_0_11"/>
<evidence type="ECO:0000313" key="5">
    <source>
        <dbReference type="Proteomes" id="UP000000603"/>
    </source>
</evidence>
<reference evidence="4 5" key="1">
    <citation type="journal article" date="2004" name="Science">
        <title>The complete genome sequence of Propionibacterium acnes, a commensal of human skin.</title>
        <authorList>
            <person name="Bruggemann H."/>
            <person name="Henne A."/>
            <person name="Hoster F."/>
            <person name="Liesegang H."/>
            <person name="Wiezer A."/>
            <person name="Strittmatter A."/>
            <person name="Hujer S."/>
            <person name="Durre P."/>
            <person name="Gottschalk G."/>
        </authorList>
    </citation>
    <scope>NUCLEOTIDE SEQUENCE [LARGE SCALE GENOMIC DNA]</scope>
    <source>
        <strain evidence="5">DSM 16379 / KPA171202</strain>
    </source>
</reference>
<dbReference type="KEGG" id="pac:PPA2025"/>
<feature type="domain" description="Flavin reductase like" evidence="3">
    <location>
        <begin position="75"/>
        <end position="219"/>
    </location>
</feature>
<dbReference type="EnsemblBacteria" id="AAT83739">
    <property type="protein sequence ID" value="AAT83739"/>
    <property type="gene ID" value="PPA2025"/>
</dbReference>
<dbReference type="PANTHER" id="PTHR30466:SF1">
    <property type="entry name" value="FMN REDUCTASE (NADH) RUTF"/>
    <property type="match status" value="1"/>
</dbReference>